<evidence type="ECO:0008006" key="6">
    <source>
        <dbReference type="Google" id="ProtNLM"/>
    </source>
</evidence>
<evidence type="ECO:0000256" key="1">
    <source>
        <dbReference type="SAM" id="Phobius"/>
    </source>
</evidence>
<keyword evidence="1" id="KW-0472">Membrane</keyword>
<feature type="transmembrane region" description="Helical" evidence="1">
    <location>
        <begin position="222"/>
        <end position="245"/>
    </location>
</feature>
<evidence type="ECO:0000313" key="2">
    <source>
        <dbReference type="EMBL" id="QEM06152.1"/>
    </source>
</evidence>
<evidence type="ECO:0000313" key="4">
    <source>
        <dbReference type="Proteomes" id="UP000250557"/>
    </source>
</evidence>
<keyword evidence="1" id="KW-1133">Transmembrane helix</keyword>
<keyword evidence="5" id="KW-1185">Reference proteome</keyword>
<keyword evidence="1" id="KW-0812">Transmembrane</keyword>
<accession>A0A364WR86</accession>
<name>A0A364WR86_9SPHI</name>
<dbReference type="AlphaFoldDB" id="A0A364WR86"/>
<dbReference type="EMBL" id="CP043451">
    <property type="protein sequence ID" value="QEM06152.1"/>
    <property type="molecule type" value="Genomic_DNA"/>
</dbReference>
<dbReference type="RefSeq" id="WP_112571147.1">
    <property type="nucleotide sequence ID" value="NZ_CP043450.1"/>
</dbReference>
<feature type="transmembrane region" description="Helical" evidence="1">
    <location>
        <begin position="7"/>
        <end position="28"/>
    </location>
</feature>
<evidence type="ECO:0000313" key="3">
    <source>
        <dbReference type="EMBL" id="QEM13669.1"/>
    </source>
</evidence>
<dbReference type="KEGG" id="mrub:DEO27_027870"/>
<feature type="transmembrane region" description="Helical" evidence="1">
    <location>
        <begin position="117"/>
        <end position="137"/>
    </location>
</feature>
<dbReference type="EMBL" id="CP043450">
    <property type="protein sequence ID" value="QEM13669.1"/>
    <property type="molecule type" value="Genomic_DNA"/>
</dbReference>
<feature type="transmembrane region" description="Helical" evidence="1">
    <location>
        <begin position="173"/>
        <end position="202"/>
    </location>
</feature>
<gene>
    <name evidence="3" type="ORF">DEO27_027870</name>
    <name evidence="2" type="ORF">DIU31_022515</name>
</gene>
<dbReference type="Proteomes" id="UP000251402">
    <property type="component" value="Chromosome"/>
</dbReference>
<feature type="transmembrane region" description="Helical" evidence="1">
    <location>
        <begin position="339"/>
        <end position="363"/>
    </location>
</feature>
<feature type="transmembrane region" description="Helical" evidence="1">
    <location>
        <begin position="300"/>
        <end position="318"/>
    </location>
</feature>
<sequence length="546" mass="62806">MQLKENVKYISAGVILLILAFLQCYRTVHDLHWAFEPDFDRDIGYIRSTLDGHFGSDPNIAGEYMWYNPLLYLSETAIVYVTGLPVNIVVARAGAFLNLLGPVFFFFMMIRLFDYKVALAGLLSFLFLASGNLPGWGGATYSPWPLADSYVQFLFYLNIFFCYKAFSTQKMYWFLVLGAFLGISFLGHSAPTIIIILLLISLQGQKVVLALKNKQFSTVGTYFLQGALTIIPFFILSFPFLYFVLFKYHLHFINRVILQCAPGIFARHNTLELLKLNITFSMVVAVIGFVWFYRKYQQPVIRRIVFNLLLITLIMYVYEAALPTANRMLHITLPDTIPAFHYFFYFKALQSVFFGFGFIALSGPVIQWLSDLLVRKFTVKNPLILYSNLMVLFILLFALGYYSIYSKRKDFLEPRQQALAKEKRTDEIEVYNYISKNIPLDKVMLCGHDQSLFPVMATGIKMVSVEIYFSNPYISYEKRESDRHDMLSFLSTSQPLSAEKLFAAYRVSYVLLTNQSFENYKSPSFLASSVVFKNNSFTLIALNNTI</sequence>
<proteinExistence type="predicted"/>
<feature type="transmembrane region" description="Helical" evidence="1">
    <location>
        <begin position="276"/>
        <end position="294"/>
    </location>
</feature>
<feature type="transmembrane region" description="Helical" evidence="1">
    <location>
        <begin position="89"/>
        <end position="110"/>
    </location>
</feature>
<organism evidence="3 5">
    <name type="scientific">Mucilaginibacter rubeus</name>
    <dbReference type="NCBI Taxonomy" id="2027860"/>
    <lineage>
        <taxon>Bacteria</taxon>
        <taxon>Pseudomonadati</taxon>
        <taxon>Bacteroidota</taxon>
        <taxon>Sphingobacteriia</taxon>
        <taxon>Sphingobacteriales</taxon>
        <taxon>Sphingobacteriaceae</taxon>
        <taxon>Mucilaginibacter</taxon>
    </lineage>
</organism>
<dbReference type="OrthoDB" id="783542at2"/>
<dbReference type="Proteomes" id="UP000250557">
    <property type="component" value="Chromosome"/>
</dbReference>
<evidence type="ECO:0000313" key="5">
    <source>
        <dbReference type="Proteomes" id="UP000251402"/>
    </source>
</evidence>
<protein>
    <recommendedName>
        <fullName evidence="6">Glycosyltransferase RgtA/B/C/D-like domain-containing protein</fullName>
    </recommendedName>
</protein>
<feature type="transmembrane region" description="Helical" evidence="1">
    <location>
        <begin position="383"/>
        <end position="405"/>
    </location>
</feature>
<reference evidence="3 4" key="1">
    <citation type="submission" date="2019-08" db="EMBL/GenBank/DDBJ databases">
        <title>Comparative genome analysis confer to the adaptation heavy metal polluted environment.</title>
        <authorList>
            <person name="Li Y."/>
        </authorList>
    </citation>
    <scope>NUCLEOTIDE SEQUENCE [LARGE SCALE GENOMIC DNA]</scope>
    <source>
        <strain evidence="3">P1</strain>
        <strain evidence="2 4">P2</strain>
    </source>
</reference>